<dbReference type="Gene3D" id="3.30.565.10">
    <property type="entry name" value="Histidine kinase-like ATPase, C-terminal domain"/>
    <property type="match status" value="1"/>
</dbReference>
<keyword evidence="7" id="KW-0067">ATP-binding</keyword>
<reference evidence="10" key="1">
    <citation type="journal article" date="2019" name="Int. J. Syst. Evol. Microbiol.">
        <title>The Global Catalogue of Microorganisms (GCM) 10K type strain sequencing project: providing services to taxonomists for standard genome sequencing and annotation.</title>
        <authorList>
            <consortium name="The Broad Institute Genomics Platform"/>
            <consortium name="The Broad Institute Genome Sequencing Center for Infectious Disease"/>
            <person name="Wu L."/>
            <person name="Ma J."/>
        </authorList>
    </citation>
    <scope>NUCLEOTIDE SEQUENCE [LARGE SCALE GENOMIC DNA]</scope>
    <source>
        <strain evidence="10">JCM 17564</strain>
    </source>
</reference>
<keyword evidence="4" id="KW-0808">Transferase</keyword>
<sequence length="264" mass="28282">MVPIGKPEAIAALGAYWRNTDAPKPDKVAILEALGRAASTAFENLRLIHSLQESREHEKLLANESSHRLKNTFTVVSALINLTLSGRERDVETARLQLVGRISALAAAHQRLLNEVQSADLSDLISSTLYPLAPQADQITLHGPSVTLRSQTTTSLTLGLHELATNALKYGALSVPGGTVEVRWTVEPSEKGKVLKLIWRERGGPFVAKPRRRGFGTRMIEGSLAHELGAAVSLIFDPAGVVAHLSAELIEGATAADTLTAQVA</sequence>
<keyword evidence="5" id="KW-0547">Nucleotide-binding</keyword>
<dbReference type="EC" id="2.7.13.3" evidence="2"/>
<proteinExistence type="predicted"/>
<evidence type="ECO:0000256" key="6">
    <source>
        <dbReference type="ARBA" id="ARBA00022777"/>
    </source>
</evidence>
<evidence type="ECO:0000313" key="10">
    <source>
        <dbReference type="Proteomes" id="UP001424459"/>
    </source>
</evidence>
<dbReference type="PANTHER" id="PTHR41523">
    <property type="entry name" value="TWO-COMPONENT SYSTEM SENSOR PROTEIN"/>
    <property type="match status" value="1"/>
</dbReference>
<dbReference type="Proteomes" id="UP001424459">
    <property type="component" value="Unassembled WGS sequence"/>
</dbReference>
<evidence type="ECO:0000313" key="9">
    <source>
        <dbReference type="EMBL" id="GAA4028828.1"/>
    </source>
</evidence>
<evidence type="ECO:0000259" key="8">
    <source>
        <dbReference type="SMART" id="SM00911"/>
    </source>
</evidence>
<evidence type="ECO:0000256" key="1">
    <source>
        <dbReference type="ARBA" id="ARBA00000085"/>
    </source>
</evidence>
<evidence type="ECO:0000256" key="4">
    <source>
        <dbReference type="ARBA" id="ARBA00022679"/>
    </source>
</evidence>
<keyword evidence="3" id="KW-0597">Phosphoprotein</keyword>
<dbReference type="EMBL" id="BAABBR010000001">
    <property type="protein sequence ID" value="GAA4028828.1"/>
    <property type="molecule type" value="Genomic_DNA"/>
</dbReference>
<evidence type="ECO:0000256" key="2">
    <source>
        <dbReference type="ARBA" id="ARBA00012438"/>
    </source>
</evidence>
<keyword evidence="6" id="KW-0418">Kinase</keyword>
<evidence type="ECO:0000256" key="5">
    <source>
        <dbReference type="ARBA" id="ARBA00022741"/>
    </source>
</evidence>
<dbReference type="InterPro" id="IPR036890">
    <property type="entry name" value="HATPase_C_sf"/>
</dbReference>
<comment type="caution">
    <text evidence="9">The sequence shown here is derived from an EMBL/GenBank/DDBJ whole genome shotgun (WGS) entry which is preliminary data.</text>
</comment>
<accession>A0ABP7TNA6</accession>
<gene>
    <name evidence="9" type="ORF">GCM10022281_04890</name>
</gene>
<evidence type="ECO:0000256" key="7">
    <source>
        <dbReference type="ARBA" id="ARBA00022840"/>
    </source>
</evidence>
<dbReference type="InterPro" id="IPR011102">
    <property type="entry name" value="Sig_transdc_His_kinase_HWE"/>
</dbReference>
<organism evidence="9 10">
    <name type="scientific">Sphingomonas rosea</name>
    <dbReference type="NCBI Taxonomy" id="335605"/>
    <lineage>
        <taxon>Bacteria</taxon>
        <taxon>Pseudomonadati</taxon>
        <taxon>Pseudomonadota</taxon>
        <taxon>Alphaproteobacteria</taxon>
        <taxon>Sphingomonadales</taxon>
        <taxon>Sphingomonadaceae</taxon>
        <taxon>Sphingomonas</taxon>
    </lineage>
</organism>
<protein>
    <recommendedName>
        <fullName evidence="2">histidine kinase</fullName>
        <ecNumber evidence="2">2.7.13.3</ecNumber>
    </recommendedName>
</protein>
<name>A0ABP7TNA6_9SPHN</name>
<evidence type="ECO:0000256" key="3">
    <source>
        <dbReference type="ARBA" id="ARBA00022553"/>
    </source>
</evidence>
<dbReference type="SMART" id="SM00911">
    <property type="entry name" value="HWE_HK"/>
    <property type="match status" value="1"/>
</dbReference>
<dbReference type="Pfam" id="PF07536">
    <property type="entry name" value="HWE_HK"/>
    <property type="match status" value="1"/>
</dbReference>
<dbReference type="PANTHER" id="PTHR41523:SF7">
    <property type="entry name" value="HISTIDINE KINASE"/>
    <property type="match status" value="1"/>
</dbReference>
<feature type="domain" description="Signal transduction histidine kinase HWE region" evidence="8">
    <location>
        <begin position="64"/>
        <end position="145"/>
    </location>
</feature>
<keyword evidence="10" id="KW-1185">Reference proteome</keyword>
<comment type="catalytic activity">
    <reaction evidence="1">
        <text>ATP + protein L-histidine = ADP + protein N-phospho-L-histidine.</text>
        <dbReference type="EC" id="2.7.13.3"/>
    </reaction>
</comment>